<evidence type="ECO:0000313" key="1">
    <source>
        <dbReference type="EMBL" id="ABL94738.1"/>
    </source>
</evidence>
<protein>
    <submittedName>
        <fullName evidence="1">Uncharacterized protein</fullName>
    </submittedName>
</protein>
<dbReference type="EMBL" id="CP000519">
    <property type="protein sequence ID" value="ABL94738.1"/>
    <property type="molecule type" value="Genomic_DNA"/>
</dbReference>
<gene>
    <name evidence="1" type="ordered locus">Mkms_5554</name>
</gene>
<sequence>MSGGNLCRSAVRRALRIAGMPDFDVQVDINYLAKVVTEVRDLAETVRTYGRAGASTIAAATPTALHVIAAYLESEMRSWAHADGTHARLFNEQLGGEAIRFPELRAVLTYVTPSPVSREVQQAELRAAGARLRAVAQELPSRMTTQSVPKFVSLIEEQAATVMEFADGLG</sequence>
<reference evidence="1" key="1">
    <citation type="submission" date="2006-12" db="EMBL/GenBank/DDBJ databases">
        <title>Complete sequence of plasmid pMKMS01 of Mycobacterium sp. KMS.</title>
        <authorList>
            <consortium name="US DOE Joint Genome Institute"/>
            <person name="Copeland A."/>
            <person name="Lucas S."/>
            <person name="Lapidus A."/>
            <person name="Barry K."/>
            <person name="Detter J.C."/>
            <person name="Glavina del Rio T."/>
            <person name="Hammon N."/>
            <person name="Israni S."/>
            <person name="Dalin E."/>
            <person name="Tice H."/>
            <person name="Pitluck S."/>
            <person name="Kiss H."/>
            <person name="Brettin T."/>
            <person name="Bruce D."/>
            <person name="Han C."/>
            <person name="Tapia R."/>
            <person name="Gilna P."/>
            <person name="Schmutz J."/>
            <person name="Larimer F."/>
            <person name="Land M."/>
            <person name="Hauser L."/>
            <person name="Kyrpides N."/>
            <person name="Mikhailova N."/>
            <person name="Miller C.D."/>
            <person name="Richardson P."/>
        </authorList>
    </citation>
    <scope>NUCLEOTIDE SEQUENCE [LARGE SCALE GENOMIC DNA]</scope>
    <source>
        <strain evidence="1">KMS</strain>
        <plasmid evidence="1">pMKMS01</plasmid>
    </source>
</reference>
<accession>A1UPI0</accession>
<dbReference type="AlphaFoldDB" id="A1UPI0"/>
<organism evidence="1">
    <name type="scientific">Mycobacterium sp. (strain KMS)</name>
    <dbReference type="NCBI Taxonomy" id="189918"/>
    <lineage>
        <taxon>Bacteria</taxon>
        <taxon>Bacillati</taxon>
        <taxon>Actinomycetota</taxon>
        <taxon>Actinomycetes</taxon>
        <taxon>Mycobacteriales</taxon>
        <taxon>Mycobacteriaceae</taxon>
        <taxon>Mycobacterium</taxon>
    </lineage>
</organism>
<dbReference type="HOGENOM" id="CLU_1729385_0_0_11"/>
<dbReference type="KEGG" id="mkm:Mkms_5554"/>
<geneLocation type="plasmid" evidence="1">
    <name>pMKMS01</name>
</geneLocation>
<keyword evidence="1" id="KW-0614">Plasmid</keyword>
<proteinExistence type="predicted"/>
<name>A1UPI0_MYCSK</name>